<dbReference type="Pfam" id="PF12705">
    <property type="entry name" value="PDDEXK_1"/>
    <property type="match status" value="1"/>
</dbReference>
<evidence type="ECO:0000259" key="4">
    <source>
        <dbReference type="Pfam" id="PF12705"/>
    </source>
</evidence>
<dbReference type="OrthoDB" id="5144576at2"/>
<accession>A0A329QKT2</accession>
<dbReference type="GO" id="GO:0004386">
    <property type="term" value="F:helicase activity"/>
    <property type="evidence" value="ECO:0007669"/>
    <property type="project" value="UniProtKB-KW"/>
</dbReference>
<dbReference type="GO" id="GO:0006281">
    <property type="term" value="P:DNA repair"/>
    <property type="evidence" value="ECO:0007669"/>
    <property type="project" value="UniProtKB-KW"/>
</dbReference>
<evidence type="ECO:0000256" key="3">
    <source>
        <dbReference type="ARBA" id="ARBA00023204"/>
    </source>
</evidence>
<dbReference type="InterPro" id="IPR038726">
    <property type="entry name" value="PDDEXK_AddAB-type"/>
</dbReference>
<protein>
    <recommendedName>
        <fullName evidence="4">PD-(D/E)XK endonuclease-like domain-containing protein</fullName>
    </recommendedName>
</protein>
<dbReference type="RefSeq" id="WP_112259636.1">
    <property type="nucleotide sequence ID" value="NZ_QMIG01000022.1"/>
</dbReference>
<sequence length="213" mass="25293">MQETETQELFGEWFDRHLQEELKKTDFPLEEWIHTGKATKEWPDKESIDWWTTHGPAMLQRFAEWRKAKGWPIWVTPDGQRAIELEYKVPWIEDKAFYGFIDRIYVHPYTGELIVVDIKSGSSYPNERQLGEYACAIEEEYGVRPRWGMYLMLRRDPEKQVMVDLSEERFSVEYLKRESQEIQKGIDNQVFFTVPSSLCNTCTVAKHCVEGKK</sequence>
<evidence type="ECO:0000256" key="2">
    <source>
        <dbReference type="ARBA" id="ARBA00022806"/>
    </source>
</evidence>
<dbReference type="Gene3D" id="3.90.320.10">
    <property type="match status" value="1"/>
</dbReference>
<feature type="domain" description="PD-(D/E)XK endonuclease-like" evidence="4">
    <location>
        <begin position="9"/>
        <end position="208"/>
    </location>
</feature>
<evidence type="ECO:0000256" key="1">
    <source>
        <dbReference type="ARBA" id="ARBA00022763"/>
    </source>
</evidence>
<keyword evidence="2" id="KW-0547">Nucleotide-binding</keyword>
<reference evidence="5 6" key="1">
    <citation type="submission" date="2018-06" db="EMBL/GenBank/DDBJ databases">
        <title>Phytoactinopolyspora halophila sp. nov., a novel halophilic actinomycete isolated from a saline soil in China.</title>
        <authorList>
            <person name="Tang S.-K."/>
        </authorList>
    </citation>
    <scope>NUCLEOTIDE SEQUENCE [LARGE SCALE GENOMIC DNA]</scope>
    <source>
        <strain evidence="5 6">YIM 96934</strain>
    </source>
</reference>
<gene>
    <name evidence="5" type="ORF">DPM12_17450</name>
</gene>
<keyword evidence="3" id="KW-0234">DNA repair</keyword>
<keyword evidence="1" id="KW-0227">DNA damage</keyword>
<keyword evidence="2" id="KW-0067">ATP-binding</keyword>
<organism evidence="5 6">
    <name type="scientific">Phytoactinopolyspora halophila</name>
    <dbReference type="NCBI Taxonomy" id="1981511"/>
    <lineage>
        <taxon>Bacteria</taxon>
        <taxon>Bacillati</taxon>
        <taxon>Actinomycetota</taxon>
        <taxon>Actinomycetes</taxon>
        <taxon>Jiangellales</taxon>
        <taxon>Jiangellaceae</taxon>
        <taxon>Phytoactinopolyspora</taxon>
    </lineage>
</organism>
<keyword evidence="2" id="KW-0378">Hydrolase</keyword>
<keyword evidence="6" id="KW-1185">Reference proteome</keyword>
<dbReference type="EMBL" id="QMIG01000022">
    <property type="protein sequence ID" value="RAW11128.1"/>
    <property type="molecule type" value="Genomic_DNA"/>
</dbReference>
<evidence type="ECO:0000313" key="6">
    <source>
        <dbReference type="Proteomes" id="UP000250462"/>
    </source>
</evidence>
<dbReference type="InterPro" id="IPR011604">
    <property type="entry name" value="PDDEXK-like_dom_sf"/>
</dbReference>
<dbReference type="Proteomes" id="UP000250462">
    <property type="component" value="Unassembled WGS sequence"/>
</dbReference>
<keyword evidence="2" id="KW-0347">Helicase</keyword>
<evidence type="ECO:0000313" key="5">
    <source>
        <dbReference type="EMBL" id="RAW11128.1"/>
    </source>
</evidence>
<comment type="caution">
    <text evidence="5">The sequence shown here is derived from an EMBL/GenBank/DDBJ whole genome shotgun (WGS) entry which is preliminary data.</text>
</comment>
<dbReference type="AlphaFoldDB" id="A0A329QKT2"/>
<name>A0A329QKT2_9ACTN</name>
<proteinExistence type="predicted"/>